<evidence type="ECO:0000256" key="1">
    <source>
        <dbReference type="ARBA" id="ARBA00004613"/>
    </source>
</evidence>
<keyword evidence="6 14" id="KW-0732">Signal</keyword>
<dbReference type="InterPro" id="IPR017853">
    <property type="entry name" value="GH"/>
</dbReference>
<evidence type="ECO:0000256" key="5">
    <source>
        <dbReference type="ARBA" id="ARBA00022651"/>
    </source>
</evidence>
<dbReference type="SUPFAM" id="SSF52279">
    <property type="entry name" value="Beta-D-glucan exohydrolase, C-terminal domain"/>
    <property type="match status" value="1"/>
</dbReference>
<sequence length="776" mass="82940">MAVAVALGLVALSGLALAGFPDCVNGPLANNTVCDLKADPYARATALVALFTMEEKVNNTGNTSPGVPRIGLPAYQWWSEALHGVASSPGVDFAGAGDDYSYATSFPQPILMGAAFDDQLIFDVATVVSTEARAFNNGNRSGLNYWTPNINPFKDPRWGRGQETPGEDPFHLSSYVNNLILGLQGGLDAQPYKKIVATCKHYAGYDLEDWEGNLRYGFDALISAQDLREYYLPPFQTCARDSNVQSVMCSYNAVNGVPTCADNYLLQTILREYWNWSEGEQWITSDCDAVQNVYNPHNYTSTPEQAAADSLNAGTDLDCGTFYPKYLGSAYTQGLYNISVLDRSLIRRYASLVKLGYFDPPSIQPYRQLSFSDVSTNASQALALKAAEEGIVLLKNDGTLPLSSDIKNVAMIGPWATATTQMQGNYYGVAPYLHSPVDAALAAGFSVSFVKGADINSTNTTDFEAALDAAKDADAVVYVGGIDITVEAEGMDRNVISWPSTQLDLINQLSALSKPLVVVQMGTMVDSASLLNNSGVNSLVWGGYPGQDGGVAIMNILTGKTAPAGRLPVTQYPADYVSQVPMTDMSLRPSSTNPGRTYKWLTTTPTFPFGYGLHYTDFTISLTTPSTNTYSISSLLPPSPPNTTNSTSYPDLTPFLTLPVTVSNTGSVSSSYVALGFLSGSFGPTPYPSKSLVAYTRIHDIGAGDSASGTLKLTLGSLARTDENGDLVLYPGEYGLVVDVDGKAVWNFTLAGDSVVLDSWPTPPDFGSPGNETAGI</sequence>
<dbReference type="GO" id="GO:0031222">
    <property type="term" value="P:arabinan catabolic process"/>
    <property type="evidence" value="ECO:0007669"/>
    <property type="project" value="TreeGrafter"/>
</dbReference>
<keyword evidence="17" id="KW-1185">Reference proteome</keyword>
<dbReference type="SUPFAM" id="SSF51445">
    <property type="entry name" value="(Trans)glycosidases"/>
    <property type="match status" value="1"/>
</dbReference>
<keyword evidence="5" id="KW-0858">Xylan degradation</keyword>
<evidence type="ECO:0000313" key="17">
    <source>
        <dbReference type="Proteomes" id="UP000184330"/>
    </source>
</evidence>
<dbReference type="InterPro" id="IPR026891">
    <property type="entry name" value="Fn3-like"/>
</dbReference>
<evidence type="ECO:0000256" key="13">
    <source>
        <dbReference type="ARBA" id="ARBA00026107"/>
    </source>
</evidence>
<protein>
    <recommendedName>
        <fullName evidence="13">xylan 1,4-beta-xylosidase</fullName>
        <ecNumber evidence="13">3.2.1.37</ecNumber>
    </recommendedName>
</protein>
<dbReference type="SMART" id="SM01217">
    <property type="entry name" value="Fn3_like"/>
    <property type="match status" value="1"/>
</dbReference>
<evidence type="ECO:0000256" key="9">
    <source>
        <dbReference type="ARBA" id="ARBA00023277"/>
    </source>
</evidence>
<dbReference type="InterPro" id="IPR001764">
    <property type="entry name" value="Glyco_hydro_3_N"/>
</dbReference>
<dbReference type="InterPro" id="IPR036962">
    <property type="entry name" value="Glyco_hydro_3_N_sf"/>
</dbReference>
<evidence type="ECO:0000256" key="14">
    <source>
        <dbReference type="SAM" id="SignalP"/>
    </source>
</evidence>
<evidence type="ECO:0000256" key="12">
    <source>
        <dbReference type="ARBA" id="ARBA00024574"/>
    </source>
</evidence>
<dbReference type="AlphaFoldDB" id="A0A1L7XFB5"/>
<dbReference type="UniPathway" id="UPA00114"/>
<dbReference type="STRING" id="576137.A0A1L7XFB5"/>
<dbReference type="GO" id="GO:0005576">
    <property type="term" value="C:extracellular region"/>
    <property type="evidence" value="ECO:0007669"/>
    <property type="project" value="UniProtKB-SubCell"/>
</dbReference>
<evidence type="ECO:0000256" key="3">
    <source>
        <dbReference type="ARBA" id="ARBA00005336"/>
    </source>
</evidence>
<dbReference type="FunFam" id="3.40.50.1700:FF:000007">
    <property type="entry name" value="Exo-1,4-beta-xylosidase xlnD"/>
    <property type="match status" value="1"/>
</dbReference>
<evidence type="ECO:0000313" key="16">
    <source>
        <dbReference type="EMBL" id="CZR63721.1"/>
    </source>
</evidence>
<keyword evidence="8" id="KW-0325">Glycoprotein</keyword>
<dbReference type="Gene3D" id="3.40.50.1700">
    <property type="entry name" value="Glycoside hydrolase family 3 C-terminal domain"/>
    <property type="match status" value="1"/>
</dbReference>
<dbReference type="OrthoDB" id="47059at2759"/>
<dbReference type="Pfam" id="PF00933">
    <property type="entry name" value="Glyco_hydro_3"/>
    <property type="match status" value="1"/>
</dbReference>
<comment type="subcellular location">
    <subcellularLocation>
        <location evidence="1">Secreted</location>
    </subcellularLocation>
</comment>
<evidence type="ECO:0000256" key="6">
    <source>
        <dbReference type="ARBA" id="ARBA00022729"/>
    </source>
</evidence>
<dbReference type="FunFam" id="3.20.20.300:FF:000013">
    <property type="entry name" value="Probable exo-1,4-beta-xylosidase xlnD"/>
    <property type="match status" value="1"/>
</dbReference>
<evidence type="ECO:0000256" key="8">
    <source>
        <dbReference type="ARBA" id="ARBA00023180"/>
    </source>
</evidence>
<organism evidence="16 17">
    <name type="scientific">Phialocephala subalpina</name>
    <dbReference type="NCBI Taxonomy" id="576137"/>
    <lineage>
        <taxon>Eukaryota</taxon>
        <taxon>Fungi</taxon>
        <taxon>Dikarya</taxon>
        <taxon>Ascomycota</taxon>
        <taxon>Pezizomycotina</taxon>
        <taxon>Leotiomycetes</taxon>
        <taxon>Helotiales</taxon>
        <taxon>Mollisiaceae</taxon>
        <taxon>Phialocephala</taxon>
        <taxon>Phialocephala fortinii species complex</taxon>
    </lineage>
</organism>
<feature type="domain" description="Fibronectin type III-like" evidence="15">
    <location>
        <begin position="672"/>
        <end position="742"/>
    </location>
</feature>
<dbReference type="GO" id="GO:0045493">
    <property type="term" value="P:xylan catabolic process"/>
    <property type="evidence" value="ECO:0007669"/>
    <property type="project" value="UniProtKB-UniPathway"/>
</dbReference>
<feature type="chain" id="PRO_5012069427" description="xylan 1,4-beta-xylosidase" evidence="14">
    <location>
        <begin position="19"/>
        <end position="776"/>
    </location>
</feature>
<dbReference type="InterPro" id="IPR013783">
    <property type="entry name" value="Ig-like_fold"/>
</dbReference>
<accession>A0A1L7XFB5</accession>
<keyword evidence="7" id="KW-0378">Hydrolase</keyword>
<keyword evidence="9" id="KW-0119">Carbohydrate metabolism</keyword>
<dbReference type="Proteomes" id="UP000184330">
    <property type="component" value="Unassembled WGS sequence"/>
</dbReference>
<evidence type="ECO:0000256" key="2">
    <source>
        <dbReference type="ARBA" id="ARBA00004851"/>
    </source>
</evidence>
<dbReference type="Gene3D" id="3.20.20.300">
    <property type="entry name" value="Glycoside hydrolase, family 3, N-terminal domain"/>
    <property type="match status" value="1"/>
</dbReference>
<dbReference type="PANTHER" id="PTHR42721:SF3">
    <property type="entry name" value="BETA-D-XYLOSIDASE 5-RELATED"/>
    <property type="match status" value="1"/>
</dbReference>
<dbReference type="InterPro" id="IPR044993">
    <property type="entry name" value="BXL"/>
</dbReference>
<dbReference type="PANTHER" id="PTHR42721">
    <property type="entry name" value="SUGAR HYDROLASE-RELATED"/>
    <property type="match status" value="1"/>
</dbReference>
<dbReference type="Pfam" id="PF01915">
    <property type="entry name" value="Glyco_hydro_3_C"/>
    <property type="match status" value="1"/>
</dbReference>
<feature type="signal peptide" evidence="14">
    <location>
        <begin position="1"/>
        <end position="18"/>
    </location>
</feature>
<dbReference type="GO" id="GO:0009044">
    <property type="term" value="F:xylan 1,4-beta-xylosidase activity"/>
    <property type="evidence" value="ECO:0007669"/>
    <property type="project" value="UniProtKB-EC"/>
</dbReference>
<keyword evidence="4" id="KW-0964">Secreted</keyword>
<keyword evidence="10" id="KW-0326">Glycosidase</keyword>
<proteinExistence type="inferred from homology"/>
<name>A0A1L7XFB5_9HELO</name>
<dbReference type="Gene3D" id="2.60.40.10">
    <property type="entry name" value="Immunoglobulins"/>
    <property type="match status" value="1"/>
</dbReference>
<evidence type="ECO:0000256" key="7">
    <source>
        <dbReference type="ARBA" id="ARBA00022801"/>
    </source>
</evidence>
<gene>
    <name evidence="16" type="ORF">PAC_13618</name>
</gene>
<comment type="similarity">
    <text evidence="3">Belongs to the glycosyl hydrolase 3 family.</text>
</comment>
<evidence type="ECO:0000259" key="15">
    <source>
        <dbReference type="SMART" id="SM01217"/>
    </source>
</evidence>
<reference evidence="16 17" key="1">
    <citation type="submission" date="2016-03" db="EMBL/GenBank/DDBJ databases">
        <authorList>
            <person name="Ploux O."/>
        </authorList>
    </citation>
    <scope>NUCLEOTIDE SEQUENCE [LARGE SCALE GENOMIC DNA]</scope>
    <source>
        <strain evidence="16 17">UAMH 11012</strain>
    </source>
</reference>
<comment type="pathway">
    <text evidence="2">Glycan degradation; xylan degradation.</text>
</comment>
<evidence type="ECO:0000256" key="10">
    <source>
        <dbReference type="ARBA" id="ARBA00023295"/>
    </source>
</evidence>
<dbReference type="EMBL" id="FJOG01000024">
    <property type="protein sequence ID" value="CZR63721.1"/>
    <property type="molecule type" value="Genomic_DNA"/>
</dbReference>
<evidence type="ECO:0000256" key="4">
    <source>
        <dbReference type="ARBA" id="ARBA00022525"/>
    </source>
</evidence>
<keyword evidence="11" id="KW-0624">Polysaccharide degradation</keyword>
<dbReference type="GO" id="GO:0046556">
    <property type="term" value="F:alpha-L-arabinofuranosidase activity"/>
    <property type="evidence" value="ECO:0007669"/>
    <property type="project" value="TreeGrafter"/>
</dbReference>
<dbReference type="InterPro" id="IPR002772">
    <property type="entry name" value="Glyco_hydro_3_C"/>
</dbReference>
<dbReference type="EC" id="3.2.1.37" evidence="13"/>
<dbReference type="InterPro" id="IPR036881">
    <property type="entry name" value="Glyco_hydro_3_C_sf"/>
</dbReference>
<comment type="catalytic activity">
    <reaction evidence="12">
        <text>Hydrolysis of (1-&gt;4)-beta-D-xylans, to remove successive D-xylose residues from the non-reducing termini.</text>
        <dbReference type="EC" id="3.2.1.37"/>
    </reaction>
</comment>
<evidence type="ECO:0000256" key="11">
    <source>
        <dbReference type="ARBA" id="ARBA00023326"/>
    </source>
</evidence>